<protein>
    <submittedName>
        <fullName evidence="1">Uncharacterized protein</fullName>
    </submittedName>
</protein>
<dbReference type="EMBL" id="SRYB01000027">
    <property type="protein sequence ID" value="TGY77275.1"/>
    <property type="molecule type" value="Genomic_DNA"/>
</dbReference>
<accession>A0AC61REC5</accession>
<evidence type="ECO:0000313" key="1">
    <source>
        <dbReference type="EMBL" id="TGY77275.1"/>
    </source>
</evidence>
<reference evidence="1" key="1">
    <citation type="submission" date="2019-04" db="EMBL/GenBank/DDBJ databases">
        <title>Microbes associate with the intestines of laboratory mice.</title>
        <authorList>
            <person name="Navarre W."/>
            <person name="Wong E."/>
            <person name="Huang K."/>
            <person name="Tropini C."/>
            <person name="Ng K."/>
            <person name="Yu B."/>
        </authorList>
    </citation>
    <scope>NUCLEOTIDE SEQUENCE</scope>
    <source>
        <strain evidence="1">NM04_E33</strain>
    </source>
</reference>
<sequence>MSFPSKEKALAFIRYNGQDVVKSGGKKLTRTYYCAACAAWHLTSSHKKAYTSKFQKSLYQNTNQGNNQVKASNDGIDKKTVTEKNWTRDDYMRCFKSGLRRIKLTYFPSREEAFNAFTEAFNRYKKASEKGLFEPNYMSNVLRRFKTIARDYGFYNEIEKWEKNISQENSNFDG</sequence>
<proteinExistence type="predicted"/>
<gene>
    <name evidence="1" type="ORF">E5331_15160</name>
</gene>
<comment type="caution">
    <text evidence="1">The sequence shown here is derived from an EMBL/GenBank/DDBJ whole genome shotgun (WGS) entry which is preliminary data.</text>
</comment>
<name>A0AC61REC5_9BACT</name>
<organism evidence="1 2">
    <name type="scientific">Lepagella muris</name>
    <dbReference type="NCBI Taxonomy" id="3032870"/>
    <lineage>
        <taxon>Bacteria</taxon>
        <taxon>Pseudomonadati</taxon>
        <taxon>Bacteroidota</taxon>
        <taxon>Bacteroidia</taxon>
        <taxon>Bacteroidales</taxon>
        <taxon>Muribaculaceae</taxon>
        <taxon>Lepagella</taxon>
    </lineage>
</organism>
<keyword evidence="2" id="KW-1185">Reference proteome</keyword>
<dbReference type="Proteomes" id="UP000306319">
    <property type="component" value="Unassembled WGS sequence"/>
</dbReference>
<evidence type="ECO:0000313" key="2">
    <source>
        <dbReference type="Proteomes" id="UP000306319"/>
    </source>
</evidence>